<dbReference type="FunFam" id="3.40.50.670:FF:000007">
    <property type="entry name" value="DNA gyrase subunit B"/>
    <property type="match status" value="1"/>
</dbReference>
<accession>A0A8J8SKY1</accession>
<dbReference type="GO" id="GO:0006261">
    <property type="term" value="P:DNA-templated DNA replication"/>
    <property type="evidence" value="ECO:0007669"/>
    <property type="project" value="UniProtKB-UniRule"/>
</dbReference>
<dbReference type="Pfam" id="PF00204">
    <property type="entry name" value="DNA_gyraseB"/>
    <property type="match status" value="1"/>
</dbReference>
<dbReference type="RefSeq" id="WP_211783172.1">
    <property type="nucleotide sequence ID" value="NZ_CP047289.1"/>
</dbReference>
<dbReference type="InterPro" id="IPR036890">
    <property type="entry name" value="HATPase_C_sf"/>
</dbReference>
<dbReference type="GO" id="GO:0005694">
    <property type="term" value="C:chromosome"/>
    <property type="evidence" value="ECO:0007669"/>
    <property type="project" value="InterPro"/>
</dbReference>
<dbReference type="NCBIfam" id="NF004189">
    <property type="entry name" value="PRK05644.1"/>
    <property type="match status" value="1"/>
</dbReference>
<feature type="site" description="Interaction with DNA" evidence="11">
    <location>
        <position position="471"/>
    </location>
</feature>
<feature type="binding site" evidence="11">
    <location>
        <position position="443"/>
    </location>
    <ligand>
        <name>Mg(2+)</name>
        <dbReference type="ChEBI" id="CHEBI:18420"/>
        <label>1</label>
        <note>catalytic</note>
    </ligand>
</feature>
<keyword evidence="7 11" id="KW-0460">Magnesium</keyword>
<dbReference type="PRINTS" id="PR00418">
    <property type="entry name" value="TPI2FAMILY"/>
</dbReference>
<evidence type="ECO:0000256" key="11">
    <source>
        <dbReference type="HAMAP-Rule" id="MF_01898"/>
    </source>
</evidence>
<evidence type="ECO:0000256" key="4">
    <source>
        <dbReference type="ARBA" id="ARBA00022723"/>
    </source>
</evidence>
<keyword evidence="14" id="KW-1185">Reference proteome</keyword>
<evidence type="ECO:0000256" key="1">
    <source>
        <dbReference type="ARBA" id="ARBA00000185"/>
    </source>
</evidence>
<dbReference type="PANTHER" id="PTHR45866:SF1">
    <property type="entry name" value="DNA GYRASE SUBUNIT B, MITOCHONDRIAL"/>
    <property type="match status" value="1"/>
</dbReference>
<dbReference type="Gene3D" id="3.30.565.10">
    <property type="entry name" value="Histidine kinase-like ATPase, C-terminal domain"/>
    <property type="match status" value="1"/>
</dbReference>
<dbReference type="InterPro" id="IPR018522">
    <property type="entry name" value="TopoIIA_CS"/>
</dbReference>
<keyword evidence="6 11" id="KW-0067">ATP-binding</keyword>
<dbReference type="GO" id="GO:0005737">
    <property type="term" value="C:cytoplasm"/>
    <property type="evidence" value="ECO:0007669"/>
    <property type="project" value="UniProtKB-SubCell"/>
</dbReference>
<keyword evidence="8 11" id="KW-0799">Topoisomerase</keyword>
<dbReference type="InterPro" id="IPR049353">
    <property type="entry name" value="GyrB_hook"/>
</dbReference>
<gene>
    <name evidence="11 13" type="primary">gyrB</name>
    <name evidence="13" type="ORF">GR316_06560</name>
</gene>
<dbReference type="EMBL" id="CP047289">
    <property type="protein sequence ID" value="QUS35952.1"/>
    <property type="molecule type" value="Genomic_DNA"/>
</dbReference>
<dbReference type="Pfam" id="PF02518">
    <property type="entry name" value="HATPase_c"/>
    <property type="match status" value="1"/>
</dbReference>
<evidence type="ECO:0000256" key="5">
    <source>
        <dbReference type="ARBA" id="ARBA00022741"/>
    </source>
</evidence>
<evidence type="ECO:0000313" key="14">
    <source>
        <dbReference type="Proteomes" id="UP000679284"/>
    </source>
</evidence>
<dbReference type="HAMAP" id="MF_01898">
    <property type="entry name" value="GyrB"/>
    <property type="match status" value="1"/>
</dbReference>
<dbReference type="SUPFAM" id="SSF54211">
    <property type="entry name" value="Ribosomal protein S5 domain 2-like"/>
    <property type="match status" value="1"/>
</dbReference>
<dbReference type="InterPro" id="IPR020568">
    <property type="entry name" value="Ribosomal_Su5_D2-typ_SF"/>
</dbReference>
<dbReference type="InterPro" id="IPR011557">
    <property type="entry name" value="GyrB"/>
</dbReference>
<evidence type="ECO:0000256" key="10">
    <source>
        <dbReference type="ARBA" id="ARBA00023235"/>
    </source>
</evidence>
<sequence length="814" mass="90332">MAEAARKPNEYGASSIKVLKGLEAVRKRPGMYIGDTDDGSGLHHMVYEVVDNGIDEALAGHATAVTVKIHADSSVSVRDNGRGIPVDLHEEEGVSAAEVIMTQLHAGGKFNNTDDNGNAYKVSGGLHGVGVSVVNALSDWLELRVWRDDKEYYARFEKGECTEHVRVVGDAPGERGTEVRFFASSKENDPEGTFSNLDFSFKTLETRLRELAFLNSGVRIIIEDERPAEPVRSELFYEGGVREFVRYLDRSKSSTMAEPIFMTGEKNGIGVEVAMWWNDTYHETVLPFTNNIPQRDGGTHLAGFRGALTRTINSYAQSSGIAKREKVDFTGDDAREGLTCVLSVKVPDPKFSSQTKDKLVSSEVRPAVENLVNEKLSEWFEENPQQAKIIVGKIIEAALAREAARKARELTRRKTALDIASLPGKLADCQERDPAKSELFLVEGDSAGGSAKQGRSRANQAVLPLRGKILNVERARFDRMLGSAEIGTLVTALGTGIGRDEFNIAKLRYHKIVIMTDADVDGAHIRTLLLTFFFRQMPEIIEGGYLYIAQPPLYKVQRGKSEVYLKDQSALDDYLIQQGTEGATLRLANGETLAGRDLDRVIEGARQFRRVLDAFPTHYPRHIIEQAALAGAFDGAQSDLQAVADAVAQRLDDVAREYERGWTGRITQDHGIRLSRVLRGVEELRTLDGAVLRSGEGRRISSVSQQHRNVYEGTSRLIRKDREQLIHGPIDLLKAILTEGEKGLSLQRYKGLGEMNPNQLWETTLDPDARTLLQVKVDDMVEADDIFTKLMGDVVEPRREFIQQNALNVENLDI</sequence>
<evidence type="ECO:0000256" key="7">
    <source>
        <dbReference type="ARBA" id="ARBA00022842"/>
    </source>
</evidence>
<dbReference type="InterPro" id="IPR013506">
    <property type="entry name" value="Topo_IIA_bsu_dom2"/>
</dbReference>
<evidence type="ECO:0000259" key="12">
    <source>
        <dbReference type="PROSITE" id="PS50880"/>
    </source>
</evidence>
<keyword evidence="5 11" id="KW-0547">Nucleotide-binding</keyword>
<dbReference type="InterPro" id="IPR006171">
    <property type="entry name" value="TOPRIM_dom"/>
</dbReference>
<dbReference type="Proteomes" id="UP000679284">
    <property type="component" value="Chromosome"/>
</dbReference>
<keyword evidence="9" id="KW-0238">DNA-binding</keyword>
<comment type="miscellaneous">
    <text evidence="11">Few gyrases are as efficient as E.coli at forming negative supercoils. Not all organisms have 2 type II topoisomerases; in organisms with a single type II topoisomerase this enzyme also has to decatenate newly replicated chromosomes.</text>
</comment>
<feature type="site" description="Interaction with DNA" evidence="11">
    <location>
        <position position="468"/>
    </location>
</feature>
<feature type="binding site" evidence="11">
    <location>
        <position position="519"/>
    </location>
    <ligand>
        <name>Mg(2+)</name>
        <dbReference type="ChEBI" id="CHEBI:18420"/>
        <label>2</label>
    </ligand>
</feature>
<dbReference type="NCBIfam" id="NF011501">
    <property type="entry name" value="PRK14939.1"/>
    <property type="match status" value="1"/>
</dbReference>
<name>A0A8J8SKY1_9RHOB</name>
<dbReference type="FunFam" id="3.30.565.10:FF:000002">
    <property type="entry name" value="DNA gyrase subunit B"/>
    <property type="match status" value="1"/>
</dbReference>
<dbReference type="GO" id="GO:0006265">
    <property type="term" value="P:DNA topological change"/>
    <property type="evidence" value="ECO:0007669"/>
    <property type="project" value="UniProtKB-UniRule"/>
</dbReference>
<dbReference type="InterPro" id="IPR003594">
    <property type="entry name" value="HATPase_dom"/>
</dbReference>
<dbReference type="CDD" id="cd00822">
    <property type="entry name" value="TopoII_Trans_DNA_gyrase"/>
    <property type="match status" value="1"/>
</dbReference>
<dbReference type="InterPro" id="IPR001241">
    <property type="entry name" value="Topo_IIA"/>
</dbReference>
<dbReference type="Pfam" id="PF01751">
    <property type="entry name" value="Toprim"/>
    <property type="match status" value="1"/>
</dbReference>
<comment type="similarity">
    <text evidence="2 11">Belongs to the type II topoisomerase GyrB family.</text>
</comment>
<dbReference type="InterPro" id="IPR034160">
    <property type="entry name" value="TOPRIM_GyrB"/>
</dbReference>
<dbReference type="SMART" id="SM00387">
    <property type="entry name" value="HATPase_c"/>
    <property type="match status" value="1"/>
</dbReference>
<feature type="domain" description="Toprim" evidence="12">
    <location>
        <begin position="437"/>
        <end position="552"/>
    </location>
</feature>
<dbReference type="CDD" id="cd16928">
    <property type="entry name" value="HATPase_GyrB-like"/>
    <property type="match status" value="1"/>
</dbReference>
<dbReference type="GO" id="GO:0003677">
    <property type="term" value="F:DNA binding"/>
    <property type="evidence" value="ECO:0007669"/>
    <property type="project" value="UniProtKB-KW"/>
</dbReference>
<evidence type="ECO:0000256" key="9">
    <source>
        <dbReference type="ARBA" id="ARBA00023125"/>
    </source>
</evidence>
<organism evidence="13 14">
    <name type="scientific">Falsirhodobacter algicola</name>
    <dbReference type="NCBI Taxonomy" id="2692330"/>
    <lineage>
        <taxon>Bacteria</taxon>
        <taxon>Pseudomonadati</taxon>
        <taxon>Pseudomonadota</taxon>
        <taxon>Alphaproteobacteria</taxon>
        <taxon>Rhodobacterales</taxon>
        <taxon>Paracoccaceae</taxon>
        <taxon>Falsirhodobacter</taxon>
    </lineage>
</organism>
<evidence type="ECO:0000313" key="13">
    <source>
        <dbReference type="EMBL" id="QUS35952.1"/>
    </source>
</evidence>
<keyword evidence="3 11" id="KW-0963">Cytoplasm</keyword>
<keyword evidence="10 11" id="KW-0413">Isomerase</keyword>
<dbReference type="PANTHER" id="PTHR45866">
    <property type="entry name" value="DNA GYRASE/TOPOISOMERASE SUBUNIT B"/>
    <property type="match status" value="1"/>
</dbReference>
<comment type="catalytic activity">
    <reaction evidence="1 11">
        <text>ATP-dependent breakage, passage and rejoining of double-stranded DNA.</text>
        <dbReference type="EC" id="5.6.2.2"/>
    </reaction>
</comment>
<dbReference type="GO" id="GO:0005524">
    <property type="term" value="F:ATP binding"/>
    <property type="evidence" value="ECO:0007669"/>
    <property type="project" value="UniProtKB-UniRule"/>
</dbReference>
<comment type="cofactor">
    <cofactor evidence="11">
        <name>Mg(2+)</name>
        <dbReference type="ChEBI" id="CHEBI:18420"/>
    </cofactor>
    <cofactor evidence="11">
        <name>Mn(2+)</name>
        <dbReference type="ChEBI" id="CHEBI:29035"/>
    </cofactor>
    <cofactor evidence="11">
        <name>Ca(2+)</name>
        <dbReference type="ChEBI" id="CHEBI:29108"/>
    </cofactor>
    <text evidence="11">Binds two Mg(2+) per subunit. The magnesium ions form salt bridges with both the protein and the DNA. Can also accept other divalent metal cations, such as Mn(2+) or Ca(2+).</text>
</comment>
<comment type="function">
    <text evidence="11">A type II topoisomerase that negatively supercoils closed circular double-stranded (ds) DNA in an ATP-dependent manner to modulate DNA topology and maintain chromosomes in an underwound state. Negative supercoiling favors strand separation, and DNA replication, transcription, recombination and repair, all of which involve strand separation. Also able to catalyze the interconversion of other topological isomers of dsDNA rings, including catenanes and knotted rings. Type II topoisomerases break and join 2 DNA strands simultaneously in an ATP-dependent manner.</text>
</comment>
<dbReference type="PROSITE" id="PS00177">
    <property type="entry name" value="TOPOISOMERASE_II"/>
    <property type="match status" value="1"/>
</dbReference>
<dbReference type="PRINTS" id="PR01159">
    <property type="entry name" value="DNAGYRASEB"/>
</dbReference>
<dbReference type="SUPFAM" id="SSF56719">
    <property type="entry name" value="Type II DNA topoisomerase"/>
    <property type="match status" value="1"/>
</dbReference>
<dbReference type="GO" id="GO:0003918">
    <property type="term" value="F:DNA topoisomerase type II (double strand cut, ATP-hydrolyzing) activity"/>
    <property type="evidence" value="ECO:0007669"/>
    <property type="project" value="UniProtKB-UniRule"/>
</dbReference>
<dbReference type="Pfam" id="PF21249">
    <property type="entry name" value="GyrB_hook"/>
    <property type="match status" value="1"/>
</dbReference>
<dbReference type="SUPFAM" id="SSF55874">
    <property type="entry name" value="ATPase domain of HSP90 chaperone/DNA topoisomerase II/histidine kinase"/>
    <property type="match status" value="1"/>
</dbReference>
<dbReference type="InterPro" id="IPR000565">
    <property type="entry name" value="Topo_IIA_B"/>
</dbReference>
<dbReference type="KEGG" id="fap:GR316_06560"/>
<dbReference type="AlphaFoldDB" id="A0A8J8SKY1"/>
<dbReference type="SMART" id="SM00433">
    <property type="entry name" value="TOP2c"/>
    <property type="match status" value="1"/>
</dbReference>
<dbReference type="EC" id="5.6.2.2" evidence="11"/>
<comment type="subunit">
    <text evidence="11">Heterotetramer, composed of two GyrA and two GyrB chains. In the heterotetramer, GyrA contains the active site tyrosine that forms a transient covalent intermediate with DNA, while GyrB binds cofactors and catalyzes ATP hydrolysis.</text>
</comment>
<evidence type="ECO:0000256" key="3">
    <source>
        <dbReference type="ARBA" id="ARBA00022490"/>
    </source>
</evidence>
<feature type="binding site" evidence="11">
    <location>
        <position position="517"/>
    </location>
    <ligand>
        <name>Mg(2+)</name>
        <dbReference type="ChEBI" id="CHEBI:18420"/>
        <label>2</label>
    </ligand>
</feature>
<dbReference type="InterPro" id="IPR013760">
    <property type="entry name" value="Topo_IIA-like_dom_sf"/>
</dbReference>
<evidence type="ECO:0000256" key="6">
    <source>
        <dbReference type="ARBA" id="ARBA00022840"/>
    </source>
</evidence>
<dbReference type="FunFam" id="3.30.230.10:FF:000005">
    <property type="entry name" value="DNA gyrase subunit B"/>
    <property type="match status" value="1"/>
</dbReference>
<dbReference type="Pfam" id="PF00986">
    <property type="entry name" value="DNA_gyraseB_C"/>
    <property type="match status" value="1"/>
</dbReference>
<protein>
    <recommendedName>
        <fullName evidence="11">DNA gyrase subunit B</fullName>
        <ecNumber evidence="11">5.6.2.2</ecNumber>
    </recommendedName>
</protein>
<evidence type="ECO:0000256" key="8">
    <source>
        <dbReference type="ARBA" id="ARBA00023029"/>
    </source>
</evidence>
<dbReference type="Gene3D" id="3.40.50.670">
    <property type="match status" value="2"/>
</dbReference>
<dbReference type="InterPro" id="IPR002288">
    <property type="entry name" value="DNA_gyrase_B_C"/>
</dbReference>
<feature type="binding site" evidence="11">
    <location>
        <position position="517"/>
    </location>
    <ligand>
        <name>Mg(2+)</name>
        <dbReference type="ChEBI" id="CHEBI:18420"/>
        <label>1</label>
        <note>catalytic</note>
    </ligand>
</feature>
<evidence type="ECO:0000256" key="2">
    <source>
        <dbReference type="ARBA" id="ARBA00010708"/>
    </source>
</evidence>
<proteinExistence type="inferred from homology"/>
<dbReference type="NCBIfam" id="TIGR01059">
    <property type="entry name" value="gyrB"/>
    <property type="match status" value="1"/>
</dbReference>
<dbReference type="GO" id="GO:0046872">
    <property type="term" value="F:metal ion binding"/>
    <property type="evidence" value="ECO:0007669"/>
    <property type="project" value="UniProtKB-KW"/>
</dbReference>
<dbReference type="InterPro" id="IPR014721">
    <property type="entry name" value="Ribsml_uS5_D2-typ_fold_subgr"/>
</dbReference>
<reference evidence="13" key="1">
    <citation type="submission" date="2020-01" db="EMBL/GenBank/DDBJ databases">
        <authorList>
            <person name="Yang Y."/>
            <person name="Kwon Y.M."/>
        </authorList>
    </citation>
    <scope>NUCLEOTIDE SEQUENCE</scope>
    <source>
        <strain evidence="13">PG104</strain>
    </source>
</reference>
<dbReference type="Gene3D" id="3.30.230.10">
    <property type="match status" value="1"/>
</dbReference>
<dbReference type="PROSITE" id="PS50880">
    <property type="entry name" value="TOPRIM"/>
    <property type="match status" value="1"/>
</dbReference>
<comment type="subcellular location">
    <subcellularLocation>
        <location evidence="11">Cytoplasm</location>
    </subcellularLocation>
</comment>
<dbReference type="InterPro" id="IPR013759">
    <property type="entry name" value="Topo_IIA_B_C"/>
</dbReference>
<keyword evidence="4 11" id="KW-0479">Metal-binding</keyword>
<dbReference type="CDD" id="cd03366">
    <property type="entry name" value="TOPRIM_TopoIIA_GyrB"/>
    <property type="match status" value="1"/>
</dbReference>